<reference evidence="2 3" key="1">
    <citation type="submission" date="2019-01" db="EMBL/GenBank/DDBJ databases">
        <title>Sequencing of cultivated peanut Arachis hypogaea provides insights into genome evolution and oil improvement.</title>
        <authorList>
            <person name="Chen X."/>
        </authorList>
    </citation>
    <scope>NUCLEOTIDE SEQUENCE [LARGE SCALE GENOMIC DNA]</scope>
    <source>
        <strain evidence="3">cv. Fuhuasheng</strain>
        <tissue evidence="2">Leaves</tissue>
    </source>
</reference>
<feature type="region of interest" description="Disordered" evidence="1">
    <location>
        <begin position="1"/>
        <end position="40"/>
    </location>
</feature>
<accession>A0A445CSW4</accession>
<comment type="caution">
    <text evidence="2">The sequence shown here is derived from an EMBL/GenBank/DDBJ whole genome shotgun (WGS) entry which is preliminary data.</text>
</comment>
<keyword evidence="3" id="KW-1185">Reference proteome</keyword>
<sequence length="118" mass="13138">MASGGNSASSYHQRVIRGSGDGSASSASGGPKFGIARGENPRCHCGAYAIVVESGTDKNPRRPFFGCPYYRVRNIGRIFHTVNFLYGLTKFFPMKWHEMGDSQHNVVLEERVKKLKIW</sequence>
<proteinExistence type="predicted"/>
<dbReference type="AlphaFoldDB" id="A0A445CSW4"/>
<feature type="compositionally biased region" description="Polar residues" evidence="1">
    <location>
        <begin position="1"/>
        <end position="12"/>
    </location>
</feature>
<protein>
    <recommendedName>
        <fullName evidence="4">Zinc finger GRF-type domain-containing protein</fullName>
    </recommendedName>
</protein>
<evidence type="ECO:0000313" key="2">
    <source>
        <dbReference type="EMBL" id="RYR53983.1"/>
    </source>
</evidence>
<name>A0A445CSW4_ARAHY</name>
<dbReference type="Proteomes" id="UP000289738">
    <property type="component" value="Chromosome A06"/>
</dbReference>
<dbReference type="EMBL" id="SDMP01000006">
    <property type="protein sequence ID" value="RYR53983.1"/>
    <property type="molecule type" value="Genomic_DNA"/>
</dbReference>
<evidence type="ECO:0008006" key="4">
    <source>
        <dbReference type="Google" id="ProtNLM"/>
    </source>
</evidence>
<gene>
    <name evidence="2" type="ORF">Ahy_A06g029239</name>
</gene>
<evidence type="ECO:0000256" key="1">
    <source>
        <dbReference type="SAM" id="MobiDB-lite"/>
    </source>
</evidence>
<evidence type="ECO:0000313" key="3">
    <source>
        <dbReference type="Proteomes" id="UP000289738"/>
    </source>
</evidence>
<organism evidence="2 3">
    <name type="scientific">Arachis hypogaea</name>
    <name type="common">Peanut</name>
    <dbReference type="NCBI Taxonomy" id="3818"/>
    <lineage>
        <taxon>Eukaryota</taxon>
        <taxon>Viridiplantae</taxon>
        <taxon>Streptophyta</taxon>
        <taxon>Embryophyta</taxon>
        <taxon>Tracheophyta</taxon>
        <taxon>Spermatophyta</taxon>
        <taxon>Magnoliopsida</taxon>
        <taxon>eudicotyledons</taxon>
        <taxon>Gunneridae</taxon>
        <taxon>Pentapetalae</taxon>
        <taxon>rosids</taxon>
        <taxon>fabids</taxon>
        <taxon>Fabales</taxon>
        <taxon>Fabaceae</taxon>
        <taxon>Papilionoideae</taxon>
        <taxon>50 kb inversion clade</taxon>
        <taxon>dalbergioids sensu lato</taxon>
        <taxon>Dalbergieae</taxon>
        <taxon>Pterocarpus clade</taxon>
        <taxon>Arachis</taxon>
    </lineage>
</organism>